<name>I4API8_BERLS</name>
<sequence>MAYNKLKGEQLLELKTIQDLKNAGYRSKSIKEELRDNLIHSLQNNENPFEGIYGYEETVIPDIERAILSRHNINLLGLRGQAKTRIARLMVGLLDEYIPIVKGSELNDDPLNPLSRFAKDLIAEHGENTEIEWLNRSERYTEKLATPDVTVSDLIGDVDPIRAANLKLNYSDERVINFGLIPRSHRCIFVINELPDLQARIQVALFNILQEGDIQIRGFKLRLPLDIQFVFTANPEDYTNRGSIVTPLKDRIGSQIITHYPTTLEISKKITHQESSLAKEQKEKIKVGEIATDLVEQISFVARDSEYVDEKSGVSARLTISAYENLVSAAERRMLINNEKTTSVRMSDFRGVVPAIAGKIELVYEGEQEGAGIVAESLINKAIREQFLNYFPDPEKQKKLKEDGLYYMMLKWFGDGNTVDIMNDASKKEYEKQLKQVPLLDKIVSKKYPKVKGDEKLFLMEFLLHGLAEYSALNKNILANGLVFKDLFSSMFSMPESDEENEY</sequence>
<proteinExistence type="predicted"/>
<dbReference type="eggNOG" id="COG1239">
    <property type="taxonomic scope" value="Bacteria"/>
</dbReference>
<reference evidence="2" key="1">
    <citation type="submission" date="2012-06" db="EMBL/GenBank/DDBJ databases">
        <title>The complete genome of Flexibacter litoralis DSM 6794.</title>
        <authorList>
            <person name="Lucas S."/>
            <person name="Copeland A."/>
            <person name="Lapidus A."/>
            <person name="Glavina del Rio T."/>
            <person name="Dalin E."/>
            <person name="Tice H."/>
            <person name="Bruce D."/>
            <person name="Goodwin L."/>
            <person name="Pitluck S."/>
            <person name="Peters L."/>
            <person name="Ovchinnikova G."/>
            <person name="Lu M."/>
            <person name="Kyrpides N."/>
            <person name="Mavromatis K."/>
            <person name="Ivanova N."/>
            <person name="Brettin T."/>
            <person name="Detter J.C."/>
            <person name="Han C."/>
            <person name="Larimer F."/>
            <person name="Land M."/>
            <person name="Hauser L."/>
            <person name="Markowitz V."/>
            <person name="Cheng J.-F."/>
            <person name="Hugenholtz P."/>
            <person name="Woyke T."/>
            <person name="Wu D."/>
            <person name="Spring S."/>
            <person name="Lang E."/>
            <person name="Kopitz M."/>
            <person name="Brambilla E."/>
            <person name="Klenk H.-P."/>
            <person name="Eisen J.A."/>
        </authorList>
    </citation>
    <scope>NUCLEOTIDE SEQUENCE [LARGE SCALE GENOMIC DNA]</scope>
    <source>
        <strain evidence="2">ATCC 23117 / DSM 6794 / NBRC 15988 / NCIMB 1366 / Sio-4</strain>
    </source>
</reference>
<dbReference type="OrthoDB" id="9760760at2"/>
<dbReference type="PANTHER" id="PTHR30267:SF2">
    <property type="entry name" value="PROTEIN PRKA"/>
    <property type="match status" value="1"/>
</dbReference>
<dbReference type="KEGG" id="fli:Fleli_3554"/>
<accession>I4API8</accession>
<dbReference type="AlphaFoldDB" id="I4API8"/>
<evidence type="ECO:0000313" key="2">
    <source>
        <dbReference type="Proteomes" id="UP000006054"/>
    </source>
</evidence>
<dbReference type="HOGENOM" id="CLU_043779_0_0_10"/>
<dbReference type="GO" id="GO:0004672">
    <property type="term" value="F:protein kinase activity"/>
    <property type="evidence" value="ECO:0007669"/>
    <property type="project" value="TreeGrafter"/>
</dbReference>
<organism evidence="1 2">
    <name type="scientific">Bernardetia litoralis (strain ATCC 23117 / DSM 6794 / NBRC 15988 / NCIMB 1366 / Fx l1 / Sio-4)</name>
    <name type="common">Flexibacter litoralis</name>
    <dbReference type="NCBI Taxonomy" id="880071"/>
    <lineage>
        <taxon>Bacteria</taxon>
        <taxon>Pseudomonadati</taxon>
        <taxon>Bacteroidota</taxon>
        <taxon>Cytophagia</taxon>
        <taxon>Cytophagales</taxon>
        <taxon>Bernardetiaceae</taxon>
        <taxon>Bernardetia</taxon>
    </lineage>
</organism>
<evidence type="ECO:0000313" key="1">
    <source>
        <dbReference type="EMBL" id="AFM05873.1"/>
    </source>
</evidence>
<keyword evidence="2" id="KW-1185">Reference proteome</keyword>
<dbReference type="SUPFAM" id="SSF52540">
    <property type="entry name" value="P-loop containing nucleoside triphosphate hydrolases"/>
    <property type="match status" value="1"/>
</dbReference>
<dbReference type="RefSeq" id="WP_014799298.1">
    <property type="nucleotide sequence ID" value="NC_018018.1"/>
</dbReference>
<dbReference type="PATRIC" id="fig|880071.3.peg.3561"/>
<dbReference type="InterPro" id="IPR027417">
    <property type="entry name" value="P-loop_NTPase"/>
</dbReference>
<protein>
    <submittedName>
        <fullName evidence="1">Mg-chelatase subunit ChlI</fullName>
    </submittedName>
</protein>
<gene>
    <name evidence="1" type="ordered locus">Fleli_3554</name>
</gene>
<dbReference type="Gene3D" id="3.40.50.300">
    <property type="entry name" value="P-loop containing nucleotide triphosphate hydrolases"/>
    <property type="match status" value="1"/>
</dbReference>
<dbReference type="EMBL" id="CP003345">
    <property type="protein sequence ID" value="AFM05873.1"/>
    <property type="molecule type" value="Genomic_DNA"/>
</dbReference>
<dbReference type="Proteomes" id="UP000006054">
    <property type="component" value="Chromosome"/>
</dbReference>
<dbReference type="STRING" id="880071.Fleli_3554"/>
<dbReference type="PANTHER" id="PTHR30267">
    <property type="entry name" value="PROTEIN KINASE PRKA"/>
    <property type="match status" value="1"/>
</dbReference>